<evidence type="ECO:0000313" key="2">
    <source>
        <dbReference type="Proteomes" id="UP000199532"/>
    </source>
</evidence>
<dbReference type="Gene3D" id="3.20.10.10">
    <property type="entry name" value="D-amino Acid Aminotransferase, subunit A, domain 2"/>
    <property type="match status" value="1"/>
</dbReference>
<dbReference type="OrthoDB" id="1148709at2"/>
<dbReference type="InterPro" id="IPR001544">
    <property type="entry name" value="Aminotrans_IV"/>
</dbReference>
<protein>
    <submittedName>
        <fullName evidence="1">4-amino-4-deoxychorismate lyase</fullName>
    </submittedName>
</protein>
<dbReference type="Proteomes" id="UP000199532">
    <property type="component" value="Unassembled WGS sequence"/>
</dbReference>
<dbReference type="Gene3D" id="3.30.470.10">
    <property type="match status" value="1"/>
</dbReference>
<dbReference type="Pfam" id="PF01063">
    <property type="entry name" value="Aminotran_4"/>
    <property type="match status" value="1"/>
</dbReference>
<gene>
    <name evidence="1" type="ORF">SAMN04487995_3628</name>
</gene>
<proteinExistence type="predicted"/>
<evidence type="ECO:0000313" key="1">
    <source>
        <dbReference type="EMBL" id="SEJ17804.1"/>
    </source>
</evidence>
<keyword evidence="2" id="KW-1185">Reference proteome</keyword>
<sequence length="200" mass="23583">MSHPLCFETICVKNRQFQNLDYHEARLNKTRSELFGLRDQWELSKLIRIPEFVSAEPHKCRLAYAGKVDNIKWELYIPRTIRKIKKVYDDAIDYSYKYNDRNDLNFLYEQREDSDEILIIKNGKVSDTNFCNVAFLENGKWYTPSTPLLPGTQRAYLLDSGVIEETDISENDITSFSHIRLFNAMVNWENAPELLVENIF</sequence>
<organism evidence="1 2">
    <name type="scientific">Dyadobacter koreensis</name>
    <dbReference type="NCBI Taxonomy" id="408657"/>
    <lineage>
        <taxon>Bacteria</taxon>
        <taxon>Pseudomonadati</taxon>
        <taxon>Bacteroidota</taxon>
        <taxon>Cytophagia</taxon>
        <taxon>Cytophagales</taxon>
        <taxon>Spirosomataceae</taxon>
        <taxon>Dyadobacter</taxon>
    </lineage>
</organism>
<dbReference type="InterPro" id="IPR043132">
    <property type="entry name" value="BCAT-like_C"/>
</dbReference>
<name>A0A1H6WRN5_9BACT</name>
<dbReference type="RefSeq" id="WP_090337538.1">
    <property type="nucleotide sequence ID" value="NZ_FNXY01000005.1"/>
</dbReference>
<keyword evidence="1" id="KW-0456">Lyase</keyword>
<dbReference type="InterPro" id="IPR043131">
    <property type="entry name" value="BCAT-like_N"/>
</dbReference>
<dbReference type="SUPFAM" id="SSF56752">
    <property type="entry name" value="D-aminoacid aminotransferase-like PLP-dependent enzymes"/>
    <property type="match status" value="1"/>
</dbReference>
<dbReference type="GO" id="GO:0016829">
    <property type="term" value="F:lyase activity"/>
    <property type="evidence" value="ECO:0007669"/>
    <property type="project" value="UniProtKB-KW"/>
</dbReference>
<accession>A0A1H6WRN5</accession>
<dbReference type="STRING" id="408657.SAMN04487995_3628"/>
<dbReference type="EMBL" id="FNXY01000005">
    <property type="protein sequence ID" value="SEJ17804.1"/>
    <property type="molecule type" value="Genomic_DNA"/>
</dbReference>
<dbReference type="InterPro" id="IPR036038">
    <property type="entry name" value="Aminotransferase-like"/>
</dbReference>
<reference evidence="1 2" key="1">
    <citation type="submission" date="2016-10" db="EMBL/GenBank/DDBJ databases">
        <authorList>
            <person name="de Groot N.N."/>
        </authorList>
    </citation>
    <scope>NUCLEOTIDE SEQUENCE [LARGE SCALE GENOMIC DNA]</scope>
    <source>
        <strain evidence="1 2">DSM 19938</strain>
    </source>
</reference>
<dbReference type="AlphaFoldDB" id="A0A1H6WRN5"/>